<sequence length="27" mass="3114">MHPFHLLAMPVLCAPRPDSSLRNFHII</sequence>
<dbReference type="EMBL" id="GBXM01095873">
    <property type="protein sequence ID" value="JAH12704.1"/>
    <property type="molecule type" value="Transcribed_RNA"/>
</dbReference>
<reference evidence="1" key="1">
    <citation type="submission" date="2014-11" db="EMBL/GenBank/DDBJ databases">
        <authorList>
            <person name="Amaro Gonzalez C."/>
        </authorList>
    </citation>
    <scope>NUCLEOTIDE SEQUENCE</scope>
</reference>
<dbReference type="AlphaFoldDB" id="A0A0E9Q7G2"/>
<name>A0A0E9Q7G2_ANGAN</name>
<accession>A0A0E9Q7G2</accession>
<evidence type="ECO:0000313" key="1">
    <source>
        <dbReference type="EMBL" id="JAH12704.1"/>
    </source>
</evidence>
<organism evidence="1">
    <name type="scientific">Anguilla anguilla</name>
    <name type="common">European freshwater eel</name>
    <name type="synonym">Muraena anguilla</name>
    <dbReference type="NCBI Taxonomy" id="7936"/>
    <lineage>
        <taxon>Eukaryota</taxon>
        <taxon>Metazoa</taxon>
        <taxon>Chordata</taxon>
        <taxon>Craniata</taxon>
        <taxon>Vertebrata</taxon>
        <taxon>Euteleostomi</taxon>
        <taxon>Actinopterygii</taxon>
        <taxon>Neopterygii</taxon>
        <taxon>Teleostei</taxon>
        <taxon>Anguilliformes</taxon>
        <taxon>Anguillidae</taxon>
        <taxon>Anguilla</taxon>
    </lineage>
</organism>
<protein>
    <submittedName>
        <fullName evidence="1">Uncharacterized protein</fullName>
    </submittedName>
</protein>
<reference evidence="1" key="2">
    <citation type="journal article" date="2015" name="Fish Shellfish Immunol.">
        <title>Early steps in the European eel (Anguilla anguilla)-Vibrio vulnificus interaction in the gills: Role of the RtxA13 toxin.</title>
        <authorList>
            <person name="Callol A."/>
            <person name="Pajuelo D."/>
            <person name="Ebbesson L."/>
            <person name="Teles M."/>
            <person name="MacKenzie S."/>
            <person name="Amaro C."/>
        </authorList>
    </citation>
    <scope>NUCLEOTIDE SEQUENCE</scope>
</reference>
<proteinExistence type="predicted"/>